<accession>A0A399ES92</accession>
<comment type="caution">
    <text evidence="6">The sequence shown here is derived from an EMBL/GenBank/DDBJ whole genome shotgun (WGS) entry which is preliminary data.</text>
</comment>
<dbReference type="PANTHER" id="PTHR30290:SF9">
    <property type="entry name" value="OLIGOPEPTIDE-BINDING PROTEIN APPA"/>
    <property type="match status" value="1"/>
</dbReference>
<dbReference type="OrthoDB" id="9772924at2"/>
<dbReference type="SUPFAM" id="SSF53850">
    <property type="entry name" value="Periplasmic binding protein-like II"/>
    <property type="match status" value="1"/>
</dbReference>
<evidence type="ECO:0000256" key="2">
    <source>
        <dbReference type="ARBA" id="ARBA00022448"/>
    </source>
</evidence>
<feature type="domain" description="Solute-binding protein family 5" evidence="5">
    <location>
        <begin position="78"/>
        <end position="447"/>
    </location>
</feature>
<dbReference type="GO" id="GO:0042597">
    <property type="term" value="C:periplasmic space"/>
    <property type="evidence" value="ECO:0007669"/>
    <property type="project" value="UniProtKB-ARBA"/>
</dbReference>
<evidence type="ECO:0000313" key="7">
    <source>
        <dbReference type="Proteomes" id="UP000265341"/>
    </source>
</evidence>
<keyword evidence="2" id="KW-0813">Transport</keyword>
<evidence type="ECO:0000259" key="5">
    <source>
        <dbReference type="Pfam" id="PF00496"/>
    </source>
</evidence>
<dbReference type="GO" id="GO:0043190">
    <property type="term" value="C:ATP-binding cassette (ABC) transporter complex"/>
    <property type="evidence" value="ECO:0007669"/>
    <property type="project" value="InterPro"/>
</dbReference>
<dbReference type="AlphaFoldDB" id="A0A399ES92"/>
<dbReference type="PANTHER" id="PTHR30290">
    <property type="entry name" value="PERIPLASMIC BINDING COMPONENT OF ABC TRANSPORTER"/>
    <property type="match status" value="1"/>
</dbReference>
<dbReference type="PIRSF" id="PIRSF002741">
    <property type="entry name" value="MppA"/>
    <property type="match status" value="1"/>
</dbReference>
<dbReference type="GO" id="GO:1904680">
    <property type="term" value="F:peptide transmembrane transporter activity"/>
    <property type="evidence" value="ECO:0007669"/>
    <property type="project" value="TreeGrafter"/>
</dbReference>
<dbReference type="InterPro" id="IPR030678">
    <property type="entry name" value="Peptide/Ni-bd"/>
</dbReference>
<evidence type="ECO:0000256" key="1">
    <source>
        <dbReference type="ARBA" id="ARBA00005695"/>
    </source>
</evidence>
<comment type="similarity">
    <text evidence="1">Belongs to the bacterial solute-binding protein 5 family.</text>
</comment>
<evidence type="ECO:0000256" key="3">
    <source>
        <dbReference type="ARBA" id="ARBA00022729"/>
    </source>
</evidence>
<dbReference type="InterPro" id="IPR000914">
    <property type="entry name" value="SBP_5_dom"/>
</dbReference>
<dbReference type="GO" id="GO:0015833">
    <property type="term" value="P:peptide transport"/>
    <property type="evidence" value="ECO:0007669"/>
    <property type="project" value="TreeGrafter"/>
</dbReference>
<evidence type="ECO:0000256" key="4">
    <source>
        <dbReference type="SAM" id="SignalP"/>
    </source>
</evidence>
<dbReference type="EMBL" id="QWLA01000019">
    <property type="protein sequence ID" value="RIH87474.1"/>
    <property type="molecule type" value="Genomic_DNA"/>
</dbReference>
<dbReference type="RefSeq" id="WP_119276682.1">
    <property type="nucleotide sequence ID" value="NZ_QWLA01000019.1"/>
</dbReference>
<name>A0A399ES92_9DEIN</name>
<keyword evidence="7" id="KW-1185">Reference proteome</keyword>
<dbReference type="Gene3D" id="3.90.76.10">
    <property type="entry name" value="Dipeptide-binding Protein, Domain 1"/>
    <property type="match status" value="1"/>
</dbReference>
<dbReference type="Gene3D" id="3.10.105.10">
    <property type="entry name" value="Dipeptide-binding Protein, Domain 3"/>
    <property type="match status" value="1"/>
</dbReference>
<evidence type="ECO:0000313" key="6">
    <source>
        <dbReference type="EMBL" id="RIH87474.1"/>
    </source>
</evidence>
<keyword evidence="3 4" id="KW-0732">Signal</keyword>
<proteinExistence type="inferred from homology"/>
<organism evidence="6 7">
    <name type="scientific">Calidithermus roseus</name>
    <dbReference type="NCBI Taxonomy" id="1644118"/>
    <lineage>
        <taxon>Bacteria</taxon>
        <taxon>Thermotogati</taxon>
        <taxon>Deinococcota</taxon>
        <taxon>Deinococci</taxon>
        <taxon>Thermales</taxon>
        <taxon>Thermaceae</taxon>
        <taxon>Calidithermus</taxon>
    </lineage>
</organism>
<dbReference type="Gene3D" id="3.40.190.10">
    <property type="entry name" value="Periplasmic binding protein-like II"/>
    <property type="match status" value="1"/>
</dbReference>
<dbReference type="Pfam" id="PF00496">
    <property type="entry name" value="SBP_bac_5"/>
    <property type="match status" value="1"/>
</dbReference>
<feature type="chain" id="PRO_5017418117" evidence="4">
    <location>
        <begin position="28"/>
        <end position="531"/>
    </location>
</feature>
<dbReference type="InterPro" id="IPR039424">
    <property type="entry name" value="SBP_5"/>
</dbReference>
<sequence length="531" mass="59194">MKGIRWKFRGISAALLAGALSLGGVLAQDFDPNATLNLATNADPTLNPWTPGAVVESNLINTILFDQLVRYNKKDLSPAPGLATSWKVAPDGLSWTFNLRKGVTWHDGKPFTAEDVAFTFNDVVLNKKLGAQNAGNFSKVKSVEVVNPSTVRFVLNAPFSSLPYYLAYFAGILPKHVLAEAENPLQVASFNKKNPIGTGAFRVAEFVPGSYVRLVRYDKYWGGSPKIGSIVFRIVPDPNTQMAQVISGELDFVSVSNPALLAGVERNPKLQVLRQSQNLYYFVALNQNDPRFRDVRVRQALLHALDRKAMIDSVVRGYGTIATGPIAPLQKSFYAKDVPQYEYNPKKAQELLRAAGWTPGPDGVLLKDGKPFEIDMPTGQFGYLVPATLLVQQYWKAIGVKANVNVMEWNAYIQKMFVNRQYEATLAWWSTPPTPDVTPYYASAAADKGNNIPNYKNPALDKLLEEGLKATRVQDQVLIYRRIQRLLAEQLPYLYLWYPDIISVRNERVGGMAEINTATAFQHSSEWFVKR</sequence>
<gene>
    <name evidence="6" type="primary">appA_2</name>
    <name evidence="6" type="ORF">Mrose_01311</name>
</gene>
<protein>
    <submittedName>
        <fullName evidence="6">Oligopeptide-binding protein AppA</fullName>
    </submittedName>
</protein>
<reference evidence="6 7" key="1">
    <citation type="submission" date="2018-08" db="EMBL/GenBank/DDBJ databases">
        <title>Meiothermus roseus NBRC 110900 genome sequencing project.</title>
        <authorList>
            <person name="Da Costa M.S."/>
            <person name="Albuquerque L."/>
            <person name="Raposo P."/>
            <person name="Froufe H.J.C."/>
            <person name="Barroso C.S."/>
            <person name="Egas C."/>
        </authorList>
    </citation>
    <scope>NUCLEOTIDE SEQUENCE [LARGE SCALE GENOMIC DNA]</scope>
    <source>
        <strain evidence="6 7">NBRC 110900</strain>
    </source>
</reference>
<dbReference type="Proteomes" id="UP000265341">
    <property type="component" value="Unassembled WGS sequence"/>
</dbReference>
<feature type="signal peptide" evidence="4">
    <location>
        <begin position="1"/>
        <end position="27"/>
    </location>
</feature>